<comment type="pathway">
    <text evidence="1">Amino-acid degradation; L-proline degradation into L-glutamate; L-glutamate from L-proline: step 2/2.</text>
</comment>
<dbReference type="NCBIfam" id="NF002852">
    <property type="entry name" value="PRK03137.1"/>
    <property type="match status" value="1"/>
</dbReference>
<dbReference type="PANTHER" id="PTHR42862">
    <property type="entry name" value="DELTA-1-PYRROLINE-5-CARBOXYLATE DEHYDROGENASE 1, ISOFORM A-RELATED"/>
    <property type="match status" value="1"/>
</dbReference>
<evidence type="ECO:0000259" key="11">
    <source>
        <dbReference type="Pfam" id="PF00171"/>
    </source>
</evidence>
<dbReference type="InterPro" id="IPR029510">
    <property type="entry name" value="Ald_DH_CS_GLU"/>
</dbReference>
<dbReference type="FunFam" id="3.40.605.10:FF:000045">
    <property type="entry name" value="1-pyrroline-5-carboxylate dehydrogenase 1"/>
    <property type="match status" value="1"/>
</dbReference>
<dbReference type="PANTHER" id="PTHR42862:SF1">
    <property type="entry name" value="DELTA-1-PYRROLINE-5-CARBOXYLATE DEHYDROGENASE 2, ISOFORM A-RELATED"/>
    <property type="match status" value="1"/>
</dbReference>
<evidence type="ECO:0000259" key="12">
    <source>
        <dbReference type="Pfam" id="PF01619"/>
    </source>
</evidence>
<dbReference type="KEGG" id="dfl:DFE_0053"/>
<proteinExistence type="inferred from homology"/>
<evidence type="ECO:0000256" key="4">
    <source>
        <dbReference type="ARBA" id="ARBA00023027"/>
    </source>
</evidence>
<dbReference type="GO" id="GO:0003700">
    <property type="term" value="F:DNA-binding transcription factor activity"/>
    <property type="evidence" value="ECO:0007669"/>
    <property type="project" value="InterPro"/>
</dbReference>
<dbReference type="GO" id="GO:0004657">
    <property type="term" value="F:proline dehydrogenase activity"/>
    <property type="evidence" value="ECO:0007669"/>
    <property type="project" value="InterPro"/>
</dbReference>
<dbReference type="SUPFAM" id="SSF53720">
    <property type="entry name" value="ALDH-like"/>
    <property type="match status" value="1"/>
</dbReference>
<feature type="active site" evidence="8">
    <location>
        <position position="789"/>
    </location>
</feature>
<dbReference type="EMBL" id="AP017378">
    <property type="protein sequence ID" value="BBD06779.1"/>
    <property type="molecule type" value="Genomic_DNA"/>
</dbReference>
<comment type="similarity">
    <text evidence="7">Belongs to the aldehyde dehydrogenase family. RocA subfamily.</text>
</comment>
<dbReference type="InterPro" id="IPR016163">
    <property type="entry name" value="Ald_DH_C"/>
</dbReference>
<comment type="catalytic activity">
    <reaction evidence="6">
        <text>L-glutamate 5-semialdehyde + NAD(+) + H2O = L-glutamate + NADH + 2 H(+)</text>
        <dbReference type="Rhea" id="RHEA:30235"/>
        <dbReference type="ChEBI" id="CHEBI:15377"/>
        <dbReference type="ChEBI" id="CHEBI:15378"/>
        <dbReference type="ChEBI" id="CHEBI:29985"/>
        <dbReference type="ChEBI" id="CHEBI:57540"/>
        <dbReference type="ChEBI" id="CHEBI:57945"/>
        <dbReference type="ChEBI" id="CHEBI:58066"/>
        <dbReference type="EC" id="1.2.1.88"/>
    </reaction>
</comment>
<evidence type="ECO:0000256" key="1">
    <source>
        <dbReference type="ARBA" id="ARBA00004786"/>
    </source>
</evidence>
<sequence>MEHNEIDPKIIVRGKEFFQSISGEAPSIFNKGWWTGKVMDWSMKNEDFKVKLFRFVDVLPTLSSNESLVRHIEEYFASESGDLPPVMKAGLKSAGLAGKLGGKIMAKAISSNIEKMGRQFIVGQQSKEAVKNIVNLRKDGFAFTIDVLGEATLSETEAEERMQEHLELLDALKDAKDKFKPLKGSKNGLDWDSEPVVNLSIKPTGFYSQMKPRDIQGSVDALFARLAPVYRKVIELGGAMCIDMESLEYREITMELFKKLRSHDEFRNYPHLAIVFQTYLKCTDEDVRNMIAWAEGEALPMTIRLVKGAYWDFETVRAKQNGWDIPVYTIKAESDAAFERNATYILEHSNICRLACASHNVRTIAAVLETAKTLNVPDDRFEFQVLYGMAEPVRLGLQKVAKRVRLYCPYGELIPGMAYLVRRLLENTANESFLKQSFADEADVARLLENPADTAERERAALPEKPRPEGLARFDNERMVDFTVAAERGAFPAAIARIRDSFGTTYPLYINGQDITTTDTMESYNPARTNEVLGHICQAGTEEIEQAIVAAKKALPAWRDTPPAERAEYMMKAAQYMRENIFDMSALQVLEVGKQWDQAYADLGEAIDFLEYYAREMIRLGKPRRMGHAPGEMSLYQYRPKGIAAVIAPWNFPLAISCGMTAGAIVTGNCVLFKPSGLSSIVGYGLVEAFKAVGLPDGVFNYTPGRSSIMGDYLVEHKDVNMIAFTGSMEVGLRIMHKAAVPAPGQIHCKKVIAEMGGKNALIVDDDAELDEAVSNTLYSAFGFQGQKCSACSRVIVLDAVYDKFVGRLVEAARSIKLGASENPANYMGPVVDRNAQKSIMEYVELARKEGNILLERMPEDVDLDKGCYVPLTIVDGITPEHRIAQEEVFGPLLAVMRAKDFDQALDYANSTKFALTGGLFSRSPKHLERARTEFHVGNLYLNRNNTGALVERHPFGGYNMSGIGSKAGGPDYLLQFMDPYTVCENTMRRGFAPIEEDDDWI</sequence>
<dbReference type="PIRSF" id="PIRSF000197">
    <property type="entry name" value="Bifunct_PutA"/>
    <property type="match status" value="1"/>
</dbReference>
<gene>
    <name evidence="14" type="ORF">DFE_0053</name>
</gene>
<dbReference type="Pfam" id="PF01619">
    <property type="entry name" value="Pro_dh"/>
    <property type="match status" value="1"/>
</dbReference>
<dbReference type="SUPFAM" id="SSF51730">
    <property type="entry name" value="FAD-linked oxidoreductase"/>
    <property type="match status" value="1"/>
</dbReference>
<evidence type="ECO:0000313" key="14">
    <source>
        <dbReference type="EMBL" id="BBD06779.1"/>
    </source>
</evidence>
<protein>
    <recommendedName>
        <fullName evidence="5">L-glutamate gamma-semialdehyde dehydrogenase</fullName>
        <ecNumber evidence="2">1.2.1.88</ecNumber>
    </recommendedName>
    <alternativeName>
        <fullName evidence="5">L-glutamate gamma-semialdehyde dehydrogenase</fullName>
    </alternativeName>
</protein>
<dbReference type="InterPro" id="IPR025703">
    <property type="entry name" value="Bifunct_PutA"/>
</dbReference>
<dbReference type="PROSITE" id="PS00070">
    <property type="entry name" value="ALDEHYDE_DEHYDR_CYS"/>
    <property type="match status" value="1"/>
</dbReference>
<dbReference type="InterPro" id="IPR050485">
    <property type="entry name" value="Proline_metab_enzyme"/>
</dbReference>
<evidence type="ECO:0000256" key="2">
    <source>
        <dbReference type="ARBA" id="ARBA00012884"/>
    </source>
</evidence>
<accession>A0A2Z6AU80</accession>
<dbReference type="CDD" id="cd07124">
    <property type="entry name" value="ALDH_PutA-P5CDH-RocA"/>
    <property type="match status" value="1"/>
</dbReference>
<evidence type="ECO:0000256" key="9">
    <source>
        <dbReference type="PROSITE-ProRule" id="PRU10007"/>
    </source>
</evidence>
<keyword evidence="15" id="KW-1185">Reference proteome</keyword>
<dbReference type="InterPro" id="IPR015590">
    <property type="entry name" value="Aldehyde_DH_dom"/>
</dbReference>
<dbReference type="Proteomes" id="UP000269883">
    <property type="component" value="Chromosome"/>
</dbReference>
<dbReference type="Gene3D" id="3.40.605.10">
    <property type="entry name" value="Aldehyde Dehydrogenase, Chain A, domain 1"/>
    <property type="match status" value="1"/>
</dbReference>
<feature type="domain" description="Proline utilization A N-terminal" evidence="13">
    <location>
        <begin position="7"/>
        <end position="120"/>
    </location>
</feature>
<dbReference type="InterPro" id="IPR002872">
    <property type="entry name" value="Proline_DH_dom"/>
</dbReference>
<dbReference type="InterPro" id="IPR005932">
    <property type="entry name" value="RocA"/>
</dbReference>
<evidence type="ECO:0000259" key="13">
    <source>
        <dbReference type="Pfam" id="PF18083"/>
    </source>
</evidence>
<dbReference type="PROSITE" id="PS00687">
    <property type="entry name" value="ALDEHYDE_DEHYDR_GLU"/>
    <property type="match status" value="1"/>
</dbReference>
<dbReference type="EC" id="1.2.1.88" evidence="2"/>
<reference evidence="14 15" key="1">
    <citation type="journal article" date="2018" name="Sci. Adv.">
        <title>Multi-heme cytochromes provide a pathway for survival in energy-limited environments.</title>
        <authorList>
            <person name="Deng X."/>
            <person name="Dohmae N."/>
            <person name="Nealson K.H."/>
            <person name="Hashimoto K."/>
            <person name="Okamoto A."/>
        </authorList>
    </citation>
    <scope>NUCLEOTIDE SEQUENCE [LARGE SCALE GENOMIC DNA]</scope>
    <source>
        <strain evidence="14 15">IS5</strain>
    </source>
</reference>
<dbReference type="InterPro" id="IPR016162">
    <property type="entry name" value="Ald_DH_N"/>
</dbReference>
<dbReference type="InterPro" id="IPR029041">
    <property type="entry name" value="FAD-linked_oxidoreductase-like"/>
</dbReference>
<dbReference type="GO" id="GO:0009898">
    <property type="term" value="C:cytoplasmic side of plasma membrane"/>
    <property type="evidence" value="ECO:0007669"/>
    <property type="project" value="TreeGrafter"/>
</dbReference>
<dbReference type="GO" id="GO:0010133">
    <property type="term" value="P:L-proline catabolic process to L-glutamate"/>
    <property type="evidence" value="ECO:0007669"/>
    <property type="project" value="UniProtKB-UniPathway"/>
</dbReference>
<dbReference type="Gene3D" id="3.40.309.10">
    <property type="entry name" value="Aldehyde Dehydrogenase, Chain A, domain 2"/>
    <property type="match status" value="1"/>
</dbReference>
<dbReference type="FunFam" id="3.40.309.10:FF:000005">
    <property type="entry name" value="1-pyrroline-5-carboxylate dehydrogenase 1"/>
    <property type="match status" value="1"/>
</dbReference>
<evidence type="ECO:0000256" key="5">
    <source>
        <dbReference type="ARBA" id="ARBA00032259"/>
    </source>
</evidence>
<keyword evidence="3 10" id="KW-0560">Oxidoreductase</keyword>
<evidence type="ECO:0000256" key="7">
    <source>
        <dbReference type="ARBA" id="ARBA00061617"/>
    </source>
</evidence>
<evidence type="ECO:0000256" key="6">
    <source>
        <dbReference type="ARBA" id="ARBA00048142"/>
    </source>
</evidence>
<keyword evidence="4" id="KW-0520">NAD</keyword>
<organism evidence="14 15">
    <name type="scientific">Desulfovibrio ferrophilus</name>
    <dbReference type="NCBI Taxonomy" id="241368"/>
    <lineage>
        <taxon>Bacteria</taxon>
        <taxon>Pseudomonadati</taxon>
        <taxon>Thermodesulfobacteriota</taxon>
        <taxon>Desulfovibrionia</taxon>
        <taxon>Desulfovibrionales</taxon>
        <taxon>Desulfovibrionaceae</taxon>
        <taxon>Desulfovibrio</taxon>
    </lineage>
</organism>
<dbReference type="InterPro" id="IPR016161">
    <property type="entry name" value="Ald_DH/histidinol_DH"/>
</dbReference>
<evidence type="ECO:0000256" key="10">
    <source>
        <dbReference type="RuleBase" id="RU003345"/>
    </source>
</evidence>
<name>A0A2Z6AU80_9BACT</name>
<dbReference type="Pfam" id="PF00171">
    <property type="entry name" value="Aldedh"/>
    <property type="match status" value="1"/>
</dbReference>
<dbReference type="Gene3D" id="3.20.20.220">
    <property type="match status" value="1"/>
</dbReference>
<feature type="domain" description="Proline dehydrogenase" evidence="12">
    <location>
        <begin position="129"/>
        <end position="436"/>
    </location>
</feature>
<evidence type="ECO:0000256" key="8">
    <source>
        <dbReference type="PIRSR" id="PIRSR000197-1"/>
    </source>
</evidence>
<evidence type="ECO:0000313" key="15">
    <source>
        <dbReference type="Proteomes" id="UP000269883"/>
    </source>
</evidence>
<feature type="domain" description="Aldehyde dehydrogenase" evidence="11">
    <location>
        <begin position="519"/>
        <end position="981"/>
    </location>
</feature>
<dbReference type="GO" id="GO:0003842">
    <property type="term" value="F:L-glutamate gamma-semialdehyde dehydrogenase activity"/>
    <property type="evidence" value="ECO:0007669"/>
    <property type="project" value="UniProtKB-EC"/>
</dbReference>
<dbReference type="AlphaFoldDB" id="A0A2Z6AU80"/>
<dbReference type="UniPathway" id="UPA00261">
    <property type="reaction ID" value="UER00373"/>
</dbReference>
<evidence type="ECO:0000256" key="3">
    <source>
        <dbReference type="ARBA" id="ARBA00023002"/>
    </source>
</evidence>
<dbReference type="InterPro" id="IPR041514">
    <property type="entry name" value="PutA_N"/>
</dbReference>
<dbReference type="RefSeq" id="WP_126375590.1">
    <property type="nucleotide sequence ID" value="NZ_AP017378.1"/>
</dbReference>
<dbReference type="InterPro" id="IPR016160">
    <property type="entry name" value="Ald_DH_CS_CYS"/>
</dbReference>
<feature type="active site" evidence="8 9">
    <location>
        <position position="755"/>
    </location>
</feature>
<dbReference type="OrthoDB" id="9762913at2"/>
<dbReference type="Pfam" id="PF18083">
    <property type="entry name" value="PutA_N"/>
    <property type="match status" value="1"/>
</dbReference>